<feature type="compositionally biased region" description="Acidic residues" evidence="1">
    <location>
        <begin position="46"/>
        <end position="55"/>
    </location>
</feature>
<proteinExistence type="predicted"/>
<evidence type="ECO:0000256" key="1">
    <source>
        <dbReference type="SAM" id="MobiDB-lite"/>
    </source>
</evidence>
<feature type="compositionally biased region" description="Polar residues" evidence="1">
    <location>
        <begin position="1"/>
        <end position="15"/>
    </location>
</feature>
<dbReference type="AlphaFoldDB" id="A0A261FIT2"/>
<evidence type="ECO:0000313" key="3">
    <source>
        <dbReference type="Proteomes" id="UP000216444"/>
    </source>
</evidence>
<evidence type="ECO:0000313" key="2">
    <source>
        <dbReference type="EMBL" id="OZG58766.1"/>
    </source>
</evidence>
<feature type="region of interest" description="Disordered" evidence="1">
    <location>
        <begin position="46"/>
        <end position="89"/>
    </location>
</feature>
<comment type="caution">
    <text evidence="2">The sequence shown here is derived from an EMBL/GenBank/DDBJ whole genome shotgun (WGS) entry which is preliminary data.</text>
</comment>
<dbReference type="RefSeq" id="WP_245819223.1">
    <property type="nucleotide sequence ID" value="NZ_MWWV01000003.1"/>
</dbReference>
<keyword evidence="3" id="KW-1185">Reference proteome</keyword>
<feature type="compositionally biased region" description="Basic and acidic residues" evidence="1">
    <location>
        <begin position="56"/>
        <end position="72"/>
    </location>
</feature>
<sequence length="89" mass="10068">MTNSVNSMDSSNSTVRVVDASGERSGRRKHRRVVFKGTERFDADGLFDAESSADPDELRERANKSSDDDQRILTELPPHWAKFDAEGRR</sequence>
<dbReference type="EMBL" id="MWWV01000003">
    <property type="protein sequence ID" value="OZG58766.1"/>
    <property type="molecule type" value="Genomic_DNA"/>
</dbReference>
<evidence type="ECO:0008006" key="4">
    <source>
        <dbReference type="Google" id="ProtNLM"/>
    </source>
</evidence>
<accession>A0A261FIT2</accession>
<reference evidence="2 3" key="1">
    <citation type="journal article" date="2017" name="BMC Genomics">
        <title>Comparative genomic and phylogenomic analyses of the Bifidobacteriaceae family.</title>
        <authorList>
            <person name="Lugli G.A."/>
            <person name="Milani C."/>
            <person name="Turroni F."/>
            <person name="Duranti S."/>
            <person name="Mancabelli L."/>
            <person name="Mangifesta M."/>
            <person name="Ferrario C."/>
            <person name="Modesto M."/>
            <person name="Mattarelli P."/>
            <person name="Jiri K."/>
            <person name="van Sinderen D."/>
            <person name="Ventura M."/>
        </authorList>
    </citation>
    <scope>NUCLEOTIDE SEQUENCE [LARGE SCALE GENOMIC DNA]</scope>
    <source>
        <strain evidence="2 3">DSM 100201</strain>
    </source>
</reference>
<protein>
    <recommendedName>
        <fullName evidence="4">DNA and RNA helicase-like protein</fullName>
    </recommendedName>
</protein>
<feature type="region of interest" description="Disordered" evidence="1">
    <location>
        <begin position="1"/>
        <end position="31"/>
    </location>
</feature>
<gene>
    <name evidence="2" type="ORF">BTIS_0487</name>
</gene>
<dbReference type="Proteomes" id="UP000216444">
    <property type="component" value="Unassembled WGS sequence"/>
</dbReference>
<organism evidence="2 3">
    <name type="scientific">Bifidobacterium tissieri</name>
    <dbReference type="NCBI Taxonomy" id="1630162"/>
    <lineage>
        <taxon>Bacteria</taxon>
        <taxon>Bacillati</taxon>
        <taxon>Actinomycetota</taxon>
        <taxon>Actinomycetes</taxon>
        <taxon>Bifidobacteriales</taxon>
        <taxon>Bifidobacteriaceae</taxon>
        <taxon>Bifidobacterium</taxon>
    </lineage>
</organism>
<name>A0A261FIT2_9BIFI</name>